<name>A4SZJ6_POLAQ</name>
<dbReference type="AlphaFoldDB" id="A4SZJ6"/>
<protein>
    <recommendedName>
        <fullName evidence="3">Serine protease</fullName>
    </recommendedName>
</protein>
<organism evidence="1 2">
    <name type="scientific">Polynucleobacter asymbioticus (strain DSM 18221 / CIP 109841 / QLW-P1DMWA-1)</name>
    <name type="common">Polynucleobacter necessarius subsp. asymbioticus</name>
    <dbReference type="NCBI Taxonomy" id="312153"/>
    <lineage>
        <taxon>Bacteria</taxon>
        <taxon>Pseudomonadati</taxon>
        <taxon>Pseudomonadota</taxon>
        <taxon>Betaproteobacteria</taxon>
        <taxon>Burkholderiales</taxon>
        <taxon>Burkholderiaceae</taxon>
        <taxon>Polynucleobacter</taxon>
    </lineage>
</organism>
<dbReference type="eggNOG" id="ENOG5033MQG">
    <property type="taxonomic scope" value="Bacteria"/>
</dbReference>
<gene>
    <name evidence="1" type="ordered locus">Pnuc_1697</name>
</gene>
<dbReference type="InterPro" id="IPR009003">
    <property type="entry name" value="Peptidase_S1_PA"/>
</dbReference>
<evidence type="ECO:0008006" key="3">
    <source>
        <dbReference type="Google" id="ProtNLM"/>
    </source>
</evidence>
<dbReference type="KEGG" id="pnu:Pnuc_1697"/>
<evidence type="ECO:0000313" key="1">
    <source>
        <dbReference type="EMBL" id="ABP34910.1"/>
    </source>
</evidence>
<sequence>MERFPLRFCKPIYFGLTPGKDAGVSINNGTSTLLQYQNKFLALTCHHVFKHYRKRLREEREIFFSISNVHFDPEKQLIYEDEALDVVAFELTEEQASMVSEGSIGIGEAFFRIHDGDLAIVKNNDFVAYSGFPGDLRRLDSYAEINFGSYSSGACRVSDIYSDYICCEFEREHWISSSYELEPNCLGGISGGPAFLICRTPENIQYYKFAGVIYKMHESTESLYIRAATSFPFLKN</sequence>
<evidence type="ECO:0000313" key="2">
    <source>
        <dbReference type="Proteomes" id="UP000000231"/>
    </source>
</evidence>
<dbReference type="Proteomes" id="UP000000231">
    <property type="component" value="Chromosome"/>
</dbReference>
<dbReference type="HOGENOM" id="CLU_1052433_0_0_4"/>
<reference evidence="1 2" key="1">
    <citation type="journal article" date="2012" name="Stand. Genomic Sci.">
        <title>Complete genome sequence of Polynucleobacter necessarius subsp. asymbioticus type strain (QLW-P1DMWA-1(T)).</title>
        <authorList>
            <person name="Meincke L."/>
            <person name="Copeland A."/>
            <person name="Lapidus A."/>
            <person name="Lucas S."/>
            <person name="Berry K.W."/>
            <person name="Del Rio T.G."/>
            <person name="Hammon N."/>
            <person name="Dalin E."/>
            <person name="Tice H."/>
            <person name="Pitluck S."/>
            <person name="Richardson P."/>
            <person name="Bruce D."/>
            <person name="Goodwin L."/>
            <person name="Han C."/>
            <person name="Tapia R."/>
            <person name="Detter J.C."/>
            <person name="Schmutz J."/>
            <person name="Brettin T."/>
            <person name="Larimer F."/>
            <person name="Land M."/>
            <person name="Hauser L."/>
            <person name="Kyrpides N.C."/>
            <person name="Ivanova N."/>
            <person name="Goker M."/>
            <person name="Woyke T."/>
            <person name="Wu Q.L."/>
            <person name="Pockl M."/>
            <person name="Hahn M.W."/>
            <person name="Klenk H.P."/>
        </authorList>
    </citation>
    <scope>NUCLEOTIDE SEQUENCE [LARGE SCALE GENOMIC DNA]</scope>
    <source>
        <strain evidence="2">DSM 18221 / CIP 109841 / QLW-P1DMWA-1</strain>
    </source>
</reference>
<dbReference type="SUPFAM" id="SSF50494">
    <property type="entry name" value="Trypsin-like serine proteases"/>
    <property type="match status" value="1"/>
</dbReference>
<accession>A4SZJ6</accession>
<proteinExistence type="predicted"/>
<dbReference type="EMBL" id="CP000655">
    <property type="protein sequence ID" value="ABP34910.1"/>
    <property type="molecule type" value="Genomic_DNA"/>
</dbReference>
<keyword evidence="2" id="KW-1185">Reference proteome</keyword>